<dbReference type="PANTHER" id="PTHR21343:SF1">
    <property type="entry name" value="COBYRIC ACID SYNTHASE"/>
    <property type="match status" value="1"/>
</dbReference>
<evidence type="ECO:0000256" key="4">
    <source>
        <dbReference type="HAMAP-Rule" id="MF_00028"/>
    </source>
</evidence>
<dbReference type="SUPFAM" id="SSF52317">
    <property type="entry name" value="Class I glutamine amidotransferase-like"/>
    <property type="match status" value="1"/>
</dbReference>
<accession>A0A7S7RQV7</accession>
<dbReference type="GO" id="GO:0003824">
    <property type="term" value="F:catalytic activity"/>
    <property type="evidence" value="ECO:0007669"/>
    <property type="project" value="InterPro"/>
</dbReference>
<comment type="similarity">
    <text evidence="4">Belongs to the CobB/CobQ family. CobQ subfamily.</text>
</comment>
<dbReference type="InterPro" id="IPR002586">
    <property type="entry name" value="CobQ/CobB/MinD/ParA_Nub-bd_dom"/>
</dbReference>
<evidence type="ECO:0000256" key="3">
    <source>
        <dbReference type="ARBA" id="ARBA00022962"/>
    </source>
</evidence>
<reference evidence="7 8" key="1">
    <citation type="submission" date="2020-05" db="EMBL/GenBank/DDBJ databases">
        <title>Sulfurimonas marisnigri, sp. nov., and Sulfurimonas baltica, sp. nov., manganese oxide reducing chemolithoautotrophs of the class Epsilonproteobacteria isolated from the pelagic redoxclines of the Black and Baltic Seas and emended description of the genus Sulfurimonas.</title>
        <authorList>
            <person name="Henkel J.V."/>
            <person name="Laudan C."/>
            <person name="Werner J."/>
            <person name="Neu T."/>
            <person name="Plewe S."/>
            <person name="Sproer C."/>
            <person name="Bunk B."/>
            <person name="Schulz-Vogt H.N."/>
        </authorList>
    </citation>
    <scope>NUCLEOTIDE SEQUENCE [LARGE SCALE GENOMIC DNA]</scope>
    <source>
        <strain evidence="7 8">SoZ1</strain>
    </source>
</reference>
<dbReference type="HAMAP" id="MF_00028">
    <property type="entry name" value="CobQ"/>
    <property type="match status" value="1"/>
</dbReference>
<dbReference type="GO" id="GO:0009236">
    <property type="term" value="P:cobalamin biosynthetic process"/>
    <property type="evidence" value="ECO:0007669"/>
    <property type="project" value="UniProtKB-UniRule"/>
</dbReference>
<keyword evidence="3 4" id="KW-0315">Glutamine amidotransferase</keyword>
<keyword evidence="2 4" id="KW-0169">Cobalamin biosynthesis</keyword>
<dbReference type="UniPathway" id="UPA00148"/>
<dbReference type="KEGG" id="smas:HUE87_00405"/>
<dbReference type="PROSITE" id="PS51274">
    <property type="entry name" value="GATASE_COBBQ"/>
    <property type="match status" value="1"/>
</dbReference>
<gene>
    <name evidence="4" type="primary">cobQ</name>
    <name evidence="7" type="ORF">HUE87_00405</name>
</gene>
<dbReference type="GO" id="GO:0015420">
    <property type="term" value="F:ABC-type vitamin B12 transporter activity"/>
    <property type="evidence" value="ECO:0007669"/>
    <property type="project" value="UniProtKB-UniRule"/>
</dbReference>
<dbReference type="Gene3D" id="3.40.50.300">
    <property type="entry name" value="P-loop containing nucleotide triphosphate hydrolases"/>
    <property type="match status" value="1"/>
</dbReference>
<comment type="pathway">
    <text evidence="1 4">Cofactor biosynthesis; adenosylcobalamin biosynthesis.</text>
</comment>
<dbReference type="InterPro" id="IPR027417">
    <property type="entry name" value="P-loop_NTPase"/>
</dbReference>
<dbReference type="InterPro" id="IPR029062">
    <property type="entry name" value="Class_I_gatase-like"/>
</dbReference>
<proteinExistence type="inferred from homology"/>
<dbReference type="InterPro" id="IPR033949">
    <property type="entry name" value="CobQ_GATase1"/>
</dbReference>
<protein>
    <recommendedName>
        <fullName evidence="4">Cobyric acid synthase</fullName>
    </recommendedName>
</protein>
<dbReference type="SUPFAM" id="SSF52540">
    <property type="entry name" value="P-loop containing nucleoside triphosphate hydrolases"/>
    <property type="match status" value="1"/>
</dbReference>
<dbReference type="EMBL" id="CP054493">
    <property type="protein sequence ID" value="QOY55827.1"/>
    <property type="molecule type" value="Genomic_DNA"/>
</dbReference>
<comment type="function">
    <text evidence="4">Catalyzes amidations at positions B, D, E, and G on adenosylcobyrinic A,C-diamide. NH(2) groups are provided by glutamine, and one molecule of ATP is hydrogenolyzed for each amidation.</text>
</comment>
<dbReference type="InterPro" id="IPR011698">
    <property type="entry name" value="GATase_3"/>
</dbReference>
<dbReference type="Pfam" id="PF01656">
    <property type="entry name" value="CbiA"/>
    <property type="match status" value="1"/>
</dbReference>
<sequence length="467" mass="52500">MKQNTKLNSLSIFGTSSNAGKSTLSFAITYLLNHRGIKVAPFKAQNVSNNSQVTDDGGEIAIPQFFAAEAIGLKTTTNMNPILLKSGGKSRAHVIVNGKSVANKDVLEYYRDINILKPHVKKAFLKLQDEYECIVAEGAGSPVELNLMDKDLSNIYIANTFNTKIIIVADIQKGGVFASIYGVYKLLPKKLRKNVIGVIVNKFQGDMSLFDEGRIIIEKKFGIKVLGVVPFKPFNLGFEDSESIMNYVQDTTKAIIKVGVIKLPHISNFTDFEPLVSDKEVELVFISKPGDILTCDVVVLPGSKRVVDDLEWLRERGFSTLLSSKEQKVVAICGGYEMMFEKILDPLAIESEQQEVSGFGRIKGEVIFAKEKIVKKGCYHLFGCMVDGYEIHNGVAKKRAKKRKSLYGTFVHGLFDSDEFRHKLFFNINQNYKGYNFIEYKERAIKEFSEHIELHVDLDFIQKELYK</sequence>
<evidence type="ECO:0000313" key="8">
    <source>
        <dbReference type="Proteomes" id="UP000593836"/>
    </source>
</evidence>
<keyword evidence="8" id="KW-1185">Reference proteome</keyword>
<name>A0A7S7RQV7_9BACT</name>
<dbReference type="NCBIfam" id="TIGR00313">
    <property type="entry name" value="cobQ"/>
    <property type="match status" value="1"/>
</dbReference>
<dbReference type="Gene3D" id="3.40.50.880">
    <property type="match status" value="1"/>
</dbReference>
<feature type="active site" description="Nucleophile" evidence="4">
    <location>
        <position position="333"/>
    </location>
</feature>
<evidence type="ECO:0000256" key="2">
    <source>
        <dbReference type="ARBA" id="ARBA00022573"/>
    </source>
</evidence>
<dbReference type="Pfam" id="PF07685">
    <property type="entry name" value="GATase_3"/>
    <property type="match status" value="1"/>
</dbReference>
<dbReference type="CDD" id="cd01750">
    <property type="entry name" value="GATase1_CobQ"/>
    <property type="match status" value="1"/>
</dbReference>
<dbReference type="Proteomes" id="UP000593836">
    <property type="component" value="Chromosome"/>
</dbReference>
<feature type="active site" evidence="4">
    <location>
        <position position="412"/>
    </location>
</feature>
<evidence type="ECO:0000259" key="5">
    <source>
        <dbReference type="Pfam" id="PF01656"/>
    </source>
</evidence>
<organism evidence="7 8">
    <name type="scientific">Candidatus Sulfurimonas marisnigri</name>
    <dbReference type="NCBI Taxonomy" id="2740405"/>
    <lineage>
        <taxon>Bacteria</taxon>
        <taxon>Pseudomonadati</taxon>
        <taxon>Campylobacterota</taxon>
        <taxon>Epsilonproteobacteria</taxon>
        <taxon>Campylobacterales</taxon>
        <taxon>Sulfurimonadaceae</taxon>
        <taxon>Sulfurimonas</taxon>
    </lineage>
</organism>
<feature type="domain" description="CobQ/CobB/MinD/ParA nucleotide binding" evidence="5">
    <location>
        <begin position="11"/>
        <end position="232"/>
    </location>
</feature>
<dbReference type="NCBIfam" id="NF001989">
    <property type="entry name" value="PRK00784.1"/>
    <property type="match status" value="1"/>
</dbReference>
<dbReference type="InterPro" id="IPR004459">
    <property type="entry name" value="CobQ_synth"/>
</dbReference>
<dbReference type="PANTHER" id="PTHR21343">
    <property type="entry name" value="DETHIOBIOTIN SYNTHETASE"/>
    <property type="match status" value="1"/>
</dbReference>
<feature type="domain" description="CobB/CobQ-like glutamine amidotransferase" evidence="6">
    <location>
        <begin position="257"/>
        <end position="406"/>
    </location>
</feature>
<dbReference type="AlphaFoldDB" id="A0A7S7RQV7"/>
<evidence type="ECO:0000313" key="7">
    <source>
        <dbReference type="EMBL" id="QOY55827.1"/>
    </source>
</evidence>
<evidence type="ECO:0000256" key="1">
    <source>
        <dbReference type="ARBA" id="ARBA00004953"/>
    </source>
</evidence>
<evidence type="ECO:0000259" key="6">
    <source>
        <dbReference type="Pfam" id="PF07685"/>
    </source>
</evidence>